<protein>
    <submittedName>
        <fullName evidence="5">Molybdate ABC transporter substrate-binding protein</fullName>
    </submittedName>
</protein>
<evidence type="ECO:0000256" key="4">
    <source>
        <dbReference type="SAM" id="SignalP"/>
    </source>
</evidence>
<dbReference type="PANTHER" id="PTHR30632">
    <property type="entry name" value="MOLYBDATE-BINDING PERIPLASMIC PROTEIN"/>
    <property type="match status" value="1"/>
</dbReference>
<keyword evidence="6" id="KW-1185">Reference proteome</keyword>
<keyword evidence="3 4" id="KW-0732">Signal</keyword>
<dbReference type="EMBL" id="BAABLN010000035">
    <property type="protein sequence ID" value="GAA4705641.1"/>
    <property type="molecule type" value="Genomic_DNA"/>
</dbReference>
<evidence type="ECO:0000313" key="6">
    <source>
        <dbReference type="Proteomes" id="UP001501446"/>
    </source>
</evidence>
<comment type="caution">
    <text evidence="5">The sequence shown here is derived from an EMBL/GenBank/DDBJ whole genome shotgun (WGS) entry which is preliminary data.</text>
</comment>
<feature type="signal peptide" evidence="4">
    <location>
        <begin position="1"/>
        <end position="18"/>
    </location>
</feature>
<dbReference type="PANTHER" id="PTHR30632:SF0">
    <property type="entry name" value="SULFATE-BINDING PROTEIN"/>
    <property type="match status" value="1"/>
</dbReference>
<dbReference type="Proteomes" id="UP001501446">
    <property type="component" value="Unassembled WGS sequence"/>
</dbReference>
<dbReference type="InterPro" id="IPR005950">
    <property type="entry name" value="ModA"/>
</dbReference>
<evidence type="ECO:0000313" key="5">
    <source>
        <dbReference type="EMBL" id="GAA4705641.1"/>
    </source>
</evidence>
<evidence type="ECO:0000256" key="1">
    <source>
        <dbReference type="ARBA" id="ARBA00009175"/>
    </source>
</evidence>
<keyword evidence="2" id="KW-0479">Metal-binding</keyword>
<dbReference type="PROSITE" id="PS51257">
    <property type="entry name" value="PROKAR_LIPOPROTEIN"/>
    <property type="match status" value="1"/>
</dbReference>
<reference evidence="6" key="1">
    <citation type="journal article" date="2019" name="Int. J. Syst. Evol. Microbiol.">
        <title>The Global Catalogue of Microorganisms (GCM) 10K type strain sequencing project: providing services to taxonomists for standard genome sequencing and annotation.</title>
        <authorList>
            <consortium name="The Broad Institute Genomics Platform"/>
            <consortium name="The Broad Institute Genome Sequencing Center for Infectious Disease"/>
            <person name="Wu L."/>
            <person name="Ma J."/>
        </authorList>
    </citation>
    <scope>NUCLEOTIDE SEQUENCE [LARGE SCALE GENOMIC DNA]</scope>
    <source>
        <strain evidence="6">JCM 18958</strain>
    </source>
</reference>
<proteinExistence type="inferred from homology"/>
<gene>
    <name evidence="5" type="primary">modA</name>
    <name evidence="5" type="ORF">GCM10025781_26170</name>
</gene>
<evidence type="ECO:0000256" key="2">
    <source>
        <dbReference type="ARBA" id="ARBA00022723"/>
    </source>
</evidence>
<comment type="similarity">
    <text evidence="1">Belongs to the bacterial solute-binding protein ModA family.</text>
</comment>
<accession>A0ABP8XGJ2</accession>
<dbReference type="SUPFAM" id="SSF53850">
    <property type="entry name" value="Periplasmic binding protein-like II"/>
    <property type="match status" value="1"/>
</dbReference>
<evidence type="ECO:0000256" key="3">
    <source>
        <dbReference type="ARBA" id="ARBA00022729"/>
    </source>
</evidence>
<dbReference type="Pfam" id="PF13531">
    <property type="entry name" value="SBP_bac_11"/>
    <property type="match status" value="1"/>
</dbReference>
<dbReference type="NCBIfam" id="TIGR01256">
    <property type="entry name" value="modA"/>
    <property type="match status" value="1"/>
</dbReference>
<name>A0ABP8XGJ2_9MICC</name>
<organism evidence="5 6">
    <name type="scientific">Kocuria gwangalliensis</name>
    <dbReference type="NCBI Taxonomy" id="501592"/>
    <lineage>
        <taxon>Bacteria</taxon>
        <taxon>Bacillati</taxon>
        <taxon>Actinomycetota</taxon>
        <taxon>Actinomycetes</taxon>
        <taxon>Micrococcales</taxon>
        <taxon>Micrococcaceae</taxon>
        <taxon>Kocuria</taxon>
    </lineage>
</organism>
<dbReference type="Gene3D" id="3.40.190.10">
    <property type="entry name" value="Periplasmic binding protein-like II"/>
    <property type="match status" value="2"/>
</dbReference>
<dbReference type="InterPro" id="IPR050682">
    <property type="entry name" value="ModA/WtpA"/>
</dbReference>
<dbReference type="PIRSF" id="PIRSF004846">
    <property type="entry name" value="ModA"/>
    <property type="match status" value="1"/>
</dbReference>
<dbReference type="CDD" id="cd13538">
    <property type="entry name" value="PBP2_ModA_like_1"/>
    <property type="match status" value="1"/>
</dbReference>
<sequence>MKALKAAAITAVLGAVLAGCGSPSSGGGNAGGSAAASSDGDRTLTVYAAASLADTFDQLGKDFEEAHPGTTVALNYGGSSGLAQQLIEGAPADVFASADQKNMTKLTDAQLNDGEPTIFATNTLTIVVPTDNPADITSFDDLHKDGVKLVTCAPEVPCGSATQTVEKANGVTLEPVSEEGSVSDVLGKVTSGQADAGIVYVTDAKSAGDKIQTVDLPKADQAVNEYPIVSLKDSKNAELAAEFEKFVTGPQGEEALQKAGFGAP</sequence>
<feature type="chain" id="PRO_5046966000" evidence="4">
    <location>
        <begin position="19"/>
        <end position="264"/>
    </location>
</feature>